<feature type="non-terminal residue" evidence="1">
    <location>
        <position position="1"/>
    </location>
</feature>
<reference evidence="1" key="1">
    <citation type="submission" date="2019-03" db="EMBL/GenBank/DDBJ databases">
        <title>Single cell metagenomics reveals metabolic interactions within the superorganism composed of flagellate Streblomastix strix and complex community of Bacteroidetes bacteria on its surface.</title>
        <authorList>
            <person name="Treitli S.C."/>
            <person name="Kolisko M."/>
            <person name="Husnik F."/>
            <person name="Keeling P."/>
            <person name="Hampl V."/>
        </authorList>
    </citation>
    <scope>NUCLEOTIDE SEQUENCE</scope>
    <source>
        <strain evidence="1">STM</strain>
    </source>
</reference>
<evidence type="ECO:0000313" key="1">
    <source>
        <dbReference type="EMBL" id="KAA6314086.1"/>
    </source>
</evidence>
<sequence length="356" mass="39628">AGAFVLERSFVWPMLRTIPNNTHASLMRRFGWDVVGDMLTVNGRKISKEQVKSITLDGIMTVVSEFEYPRNGKLELTRYLFPSSAKAAFCEKYVLRNTGQMAISVEIPEAQSELKTHPAQGVDGAYIARASVRGVEGSSVAPGQNIVSYADYQAYKNTGTAISITIEQELNERRYLIALLRGNLILETPDPTINTMFAFAKIRASESIYKTKGGYMHGPGGESYYAAIWANDQAEYVNPFFPFLGYSIGNQSALNTYRHFARFVNDAYKPIPSSIVAEGTDIWNGAGDRGDDAMIAYGAARYAMAKGDKQEALELWPLIEWCLEYCHRNLNEEGVVVSDSDELEVRFPAWKANLCT</sequence>
<organism evidence="1">
    <name type="scientific">termite gut metagenome</name>
    <dbReference type="NCBI Taxonomy" id="433724"/>
    <lineage>
        <taxon>unclassified sequences</taxon>
        <taxon>metagenomes</taxon>
        <taxon>organismal metagenomes</taxon>
    </lineage>
</organism>
<comment type="caution">
    <text evidence="1">The sequence shown here is derived from an EMBL/GenBank/DDBJ whole genome shotgun (WGS) entry which is preliminary data.</text>
</comment>
<dbReference type="InterPro" id="IPR008928">
    <property type="entry name" value="6-hairpin_glycosidase_sf"/>
</dbReference>
<accession>A0A5J4PWQ7</accession>
<proteinExistence type="predicted"/>
<gene>
    <name evidence="1" type="ORF">EZS27_035246</name>
</gene>
<dbReference type="GO" id="GO:0005975">
    <property type="term" value="P:carbohydrate metabolic process"/>
    <property type="evidence" value="ECO:0007669"/>
    <property type="project" value="InterPro"/>
</dbReference>
<dbReference type="EMBL" id="SNRY01005796">
    <property type="protein sequence ID" value="KAA6314086.1"/>
    <property type="molecule type" value="Genomic_DNA"/>
</dbReference>
<dbReference type="AlphaFoldDB" id="A0A5J4PWQ7"/>
<protein>
    <submittedName>
        <fullName evidence="1">Uncharacterized protein</fullName>
    </submittedName>
</protein>
<dbReference type="SUPFAM" id="SSF48208">
    <property type="entry name" value="Six-hairpin glycosidases"/>
    <property type="match status" value="1"/>
</dbReference>
<name>A0A5J4PWQ7_9ZZZZ</name>